<sequence length="443" mass="43570">MEVTVLVEDFEDAPGVFVTAADSASSVVVDELASGATASLSVRLGSMPGAAVTVSLVELVGAQEATGADAALSFSPASVVIQPADWNTAVSVTVSGAGSDAALGDRARTIAVRTTSTDDSYALDGVASTTPRAATTQLADGSIIRNVRSLPRIAATVRDTDVAAVLFAAAAPAPMPLKESAAASASAPGHSAVLGSVTLSAKPRGNVVVDVAGDASVTASPAKLTFTAANWNMPQDVSAVAKDDKFAQGTHTGRLSMSVNAQQTADRGFLASLTLPSPSIAVEDDDMPSVALVSATGSAQQIAEGASEPASFSVSIGAAPFVIGSAGSGSGSVTLQLEVSSGYCASVDDGVLAGGEADAQAAFRLAADFTSACFDATDCASATGATTQCVAGLLPHPTIAVRSRDGLSSVPGSTITFSEADGVAGVSRVVTVSVADDSVAVGG</sequence>
<organism evidence="1 2">
    <name type="scientific">Cafeteria roenbergensis</name>
    <name type="common">Marine flagellate</name>
    <dbReference type="NCBI Taxonomy" id="33653"/>
    <lineage>
        <taxon>Eukaryota</taxon>
        <taxon>Sar</taxon>
        <taxon>Stramenopiles</taxon>
        <taxon>Bigyra</taxon>
        <taxon>Opalozoa</taxon>
        <taxon>Bicosoecida</taxon>
        <taxon>Cafeteriaceae</taxon>
        <taxon>Cafeteria</taxon>
    </lineage>
</organism>
<proteinExistence type="predicted"/>
<reference evidence="1 2" key="1">
    <citation type="submission" date="2019-07" db="EMBL/GenBank/DDBJ databases">
        <title>Genomes of Cafeteria roenbergensis.</title>
        <authorList>
            <person name="Fischer M.G."/>
            <person name="Hackl T."/>
            <person name="Roman M."/>
        </authorList>
    </citation>
    <scope>NUCLEOTIDE SEQUENCE [LARGE SCALE GENOMIC DNA]</scope>
    <source>
        <strain evidence="1 2">E4-10P</strain>
    </source>
</reference>
<dbReference type="OrthoDB" id="238042at2759"/>
<protein>
    <submittedName>
        <fullName evidence="1">Uncharacterized protein</fullName>
    </submittedName>
</protein>
<dbReference type="AlphaFoldDB" id="A0A5A8E0I3"/>
<dbReference type="Proteomes" id="UP000322899">
    <property type="component" value="Unassembled WGS sequence"/>
</dbReference>
<dbReference type="EMBL" id="VLTO01000057">
    <property type="protein sequence ID" value="KAA0170989.1"/>
    <property type="molecule type" value="Genomic_DNA"/>
</dbReference>
<evidence type="ECO:0000313" key="1">
    <source>
        <dbReference type="EMBL" id="KAA0170989.1"/>
    </source>
</evidence>
<evidence type="ECO:0000313" key="2">
    <source>
        <dbReference type="Proteomes" id="UP000322899"/>
    </source>
</evidence>
<name>A0A5A8E0I3_CAFRO</name>
<accession>A0A5A8E0I3</accession>
<comment type="caution">
    <text evidence="1">The sequence shown here is derived from an EMBL/GenBank/DDBJ whole genome shotgun (WGS) entry which is preliminary data.</text>
</comment>
<gene>
    <name evidence="1" type="ORF">FNF27_06466</name>
</gene>